<proteinExistence type="predicted"/>
<reference evidence="1 2" key="1">
    <citation type="journal article" date="2013" name="Proc. Natl. Acad. Sci. U.S.A.">
        <title>Genome of an arbuscular mycorrhizal fungus provides insight into the oldest plant symbiosis.</title>
        <authorList>
            <person name="Tisserant E."/>
            <person name="Malbreil M."/>
            <person name="Kuo A."/>
            <person name="Kohler A."/>
            <person name="Symeonidi A."/>
            <person name="Balestrini R."/>
            <person name="Charron P."/>
            <person name="Duensing N."/>
            <person name="Frei Dit Frey N."/>
            <person name="Gianinazzi-Pearson V."/>
            <person name="Gilbert L.B."/>
            <person name="Handa Y."/>
            <person name="Herr J.R."/>
            <person name="Hijri M."/>
            <person name="Koul R."/>
            <person name="Kawaguchi M."/>
            <person name="Krajinski F."/>
            <person name="Lammers P.J."/>
            <person name="Masclaux F.G."/>
            <person name="Murat C."/>
            <person name="Morin E."/>
            <person name="Ndikumana S."/>
            <person name="Pagni M."/>
            <person name="Petitpierre D."/>
            <person name="Requena N."/>
            <person name="Rosikiewicz P."/>
            <person name="Riley R."/>
            <person name="Saito K."/>
            <person name="San Clemente H."/>
            <person name="Shapiro H."/>
            <person name="van Tuinen D."/>
            <person name="Becard G."/>
            <person name="Bonfante P."/>
            <person name="Paszkowski U."/>
            <person name="Shachar-Hill Y.Y."/>
            <person name="Tuskan G.A."/>
            <person name="Young P.W."/>
            <person name="Sanders I.R."/>
            <person name="Henrissat B."/>
            <person name="Rensing S.A."/>
            <person name="Grigoriev I.V."/>
            <person name="Corradi N."/>
            <person name="Roux C."/>
            <person name="Martin F."/>
        </authorList>
    </citation>
    <scope>NUCLEOTIDE SEQUENCE [LARGE SCALE GENOMIC DNA]</scope>
    <source>
        <strain evidence="1 2">DAOM 197198</strain>
    </source>
</reference>
<dbReference type="AlphaFoldDB" id="A0A2P4Q5I1"/>
<sequence length="106" mass="12142">MVEMLRGWIWASMNHRGVFSSYFLRTSGLSGSKDLALRHFSSSKVLALDLRIFNKRRHIQSWFLICESLTEDGTHRLLICKSLTEDGTRGSWLLICESLTEDGTYG</sequence>
<keyword evidence="2" id="KW-1185">Reference proteome</keyword>
<dbReference type="EMBL" id="AUPC02000090">
    <property type="protein sequence ID" value="POG72852.1"/>
    <property type="molecule type" value="Genomic_DNA"/>
</dbReference>
<evidence type="ECO:0000313" key="2">
    <source>
        <dbReference type="Proteomes" id="UP000018888"/>
    </source>
</evidence>
<dbReference type="Proteomes" id="UP000018888">
    <property type="component" value="Unassembled WGS sequence"/>
</dbReference>
<name>A0A2P4Q5I1_RHIID</name>
<gene>
    <name evidence="1" type="ORF">GLOIN_2v1477333</name>
</gene>
<reference evidence="1 2" key="2">
    <citation type="journal article" date="2018" name="New Phytol.">
        <title>High intraspecific genome diversity in the model arbuscular mycorrhizal symbiont Rhizophagus irregularis.</title>
        <authorList>
            <person name="Chen E.C.H."/>
            <person name="Morin E."/>
            <person name="Beaudet D."/>
            <person name="Noel J."/>
            <person name="Yildirir G."/>
            <person name="Ndikumana S."/>
            <person name="Charron P."/>
            <person name="St-Onge C."/>
            <person name="Giorgi J."/>
            <person name="Kruger M."/>
            <person name="Marton T."/>
            <person name="Ropars J."/>
            <person name="Grigoriev I.V."/>
            <person name="Hainaut M."/>
            <person name="Henrissat B."/>
            <person name="Roux C."/>
            <person name="Martin F."/>
            <person name="Corradi N."/>
        </authorList>
    </citation>
    <scope>NUCLEOTIDE SEQUENCE [LARGE SCALE GENOMIC DNA]</scope>
    <source>
        <strain evidence="1 2">DAOM 197198</strain>
    </source>
</reference>
<accession>A0A2P4Q5I1</accession>
<comment type="caution">
    <text evidence="1">The sequence shown here is derived from an EMBL/GenBank/DDBJ whole genome shotgun (WGS) entry which is preliminary data.</text>
</comment>
<dbReference type="VEuPathDB" id="FungiDB:RhiirFUN_019206"/>
<evidence type="ECO:0000313" key="1">
    <source>
        <dbReference type="EMBL" id="POG72852.1"/>
    </source>
</evidence>
<protein>
    <submittedName>
        <fullName evidence="1">Uncharacterized protein</fullName>
    </submittedName>
</protein>
<organism evidence="1 2">
    <name type="scientific">Rhizophagus irregularis (strain DAOM 181602 / DAOM 197198 / MUCL 43194)</name>
    <name type="common">Arbuscular mycorrhizal fungus</name>
    <name type="synonym">Glomus intraradices</name>
    <dbReference type="NCBI Taxonomy" id="747089"/>
    <lineage>
        <taxon>Eukaryota</taxon>
        <taxon>Fungi</taxon>
        <taxon>Fungi incertae sedis</taxon>
        <taxon>Mucoromycota</taxon>
        <taxon>Glomeromycotina</taxon>
        <taxon>Glomeromycetes</taxon>
        <taxon>Glomerales</taxon>
        <taxon>Glomeraceae</taxon>
        <taxon>Rhizophagus</taxon>
    </lineage>
</organism>